<evidence type="ECO:0000259" key="6">
    <source>
        <dbReference type="Pfam" id="PF04909"/>
    </source>
</evidence>
<protein>
    <recommendedName>
        <fullName evidence="5">6-methylsalicylate decarboxylase</fullName>
        <ecNumber evidence="5">4.1.1.52</ecNumber>
    </recommendedName>
</protein>
<comment type="caution">
    <text evidence="7">The sequence shown here is derived from an EMBL/GenBank/DDBJ whole genome shotgun (WGS) entry which is preliminary data.</text>
</comment>
<dbReference type="GO" id="GO:0046872">
    <property type="term" value="F:metal ion binding"/>
    <property type="evidence" value="ECO:0007669"/>
    <property type="project" value="UniProtKB-KW"/>
</dbReference>
<evidence type="ECO:0000256" key="2">
    <source>
        <dbReference type="ARBA" id="ARBA00022833"/>
    </source>
</evidence>
<proteinExistence type="predicted"/>
<reference evidence="7 8" key="1">
    <citation type="journal article" date="2015" name="Genome Announc.">
        <title>Expanding the biotechnology potential of lactobacilli through comparative genomics of 213 strains and associated genera.</title>
        <authorList>
            <person name="Sun Z."/>
            <person name="Harris H.M."/>
            <person name="McCann A."/>
            <person name="Guo C."/>
            <person name="Argimon S."/>
            <person name="Zhang W."/>
            <person name="Yang X."/>
            <person name="Jeffery I.B."/>
            <person name="Cooney J.C."/>
            <person name="Kagawa T.F."/>
            <person name="Liu W."/>
            <person name="Song Y."/>
            <person name="Salvetti E."/>
            <person name="Wrobel A."/>
            <person name="Rasinkangas P."/>
            <person name="Parkhill J."/>
            <person name="Rea M.C."/>
            <person name="O'Sullivan O."/>
            <person name="Ritari J."/>
            <person name="Douillard F.P."/>
            <person name="Paul Ross R."/>
            <person name="Yang R."/>
            <person name="Briner A.E."/>
            <person name="Felis G.E."/>
            <person name="de Vos W.M."/>
            <person name="Barrangou R."/>
            <person name="Klaenhammer T.R."/>
            <person name="Caufield P.W."/>
            <person name="Cui Y."/>
            <person name="Zhang H."/>
            <person name="O'Toole P.W."/>
        </authorList>
    </citation>
    <scope>NUCLEOTIDE SEQUENCE [LARGE SCALE GENOMIC DNA]</scope>
    <source>
        <strain evidence="7 8">DSM 5007</strain>
    </source>
</reference>
<dbReference type="STRING" id="1423807.FD16_GL000516"/>
<dbReference type="GO" id="GO:0047596">
    <property type="term" value="F:6-methylsalicylate decarboxylase activity"/>
    <property type="evidence" value="ECO:0007669"/>
    <property type="project" value="UniProtKB-EC"/>
</dbReference>
<dbReference type="EMBL" id="AZGF01000014">
    <property type="protein sequence ID" value="KRM11844.1"/>
    <property type="molecule type" value="Genomic_DNA"/>
</dbReference>
<keyword evidence="2" id="KW-0862">Zinc</keyword>
<name>A0A0R1W7F7_9LACO</name>
<evidence type="ECO:0000313" key="8">
    <source>
        <dbReference type="Proteomes" id="UP000051820"/>
    </source>
</evidence>
<organism evidence="7 8">
    <name type="scientific">Paucilactobacillus suebicus DSM 5007 = KCTC 3549</name>
    <dbReference type="NCBI Taxonomy" id="1423807"/>
    <lineage>
        <taxon>Bacteria</taxon>
        <taxon>Bacillati</taxon>
        <taxon>Bacillota</taxon>
        <taxon>Bacilli</taxon>
        <taxon>Lactobacillales</taxon>
        <taxon>Lactobacillaceae</taxon>
        <taxon>Paucilactobacillus</taxon>
    </lineage>
</organism>
<evidence type="ECO:0000256" key="1">
    <source>
        <dbReference type="ARBA" id="ARBA00022723"/>
    </source>
</evidence>
<dbReference type="InterPro" id="IPR032465">
    <property type="entry name" value="ACMSD"/>
</dbReference>
<dbReference type="PATRIC" id="fig|1423807.3.peg.524"/>
<dbReference type="PANTHER" id="PTHR21240:SF29">
    <property type="entry name" value="AMIDOHYDROLASE-RELATED DOMAIN-CONTAINING PROTEIN"/>
    <property type="match status" value="1"/>
</dbReference>
<feature type="domain" description="Amidohydrolase-related" evidence="6">
    <location>
        <begin position="4"/>
        <end position="309"/>
    </location>
</feature>
<keyword evidence="1" id="KW-0479">Metal-binding</keyword>
<dbReference type="RefSeq" id="WP_010622687.1">
    <property type="nucleotide sequence ID" value="NZ_AZGF01000014.1"/>
</dbReference>
<gene>
    <name evidence="7" type="ORF">FD16_GL000516</name>
</gene>
<evidence type="ECO:0000256" key="4">
    <source>
        <dbReference type="ARBA" id="ARBA00036832"/>
    </source>
</evidence>
<sequence>MGKIDFHAHYLSPEYVNYLDHYFNGYGDGVATPKWNVEDHLQLMKDFDIDYSVLSISSPHLSAGSKETTVQLAQDVNGFAADVADAHPTKFGFFASLPLPYVDESIKSIDEAVSLHAQGFTLPTNVQGTYIGDDSFDAVMAKLNDVNALVTLHPNAPQPMTSAATDVKVPLMEFFFDTTRTVVNMAQHNIFSKYTNITWLIPHAGALLPIIAQRISVGGKFLNDGDQEPDDMLEVMGHLYFDTAGMVLPYQLPTLLKMTTADKLVYGSDFPYTPNKVVGGLADQLEQTDQLTDQQKQQIFSDTARKLIKLPN</sequence>
<dbReference type="GO" id="GO:0019748">
    <property type="term" value="P:secondary metabolic process"/>
    <property type="evidence" value="ECO:0007669"/>
    <property type="project" value="TreeGrafter"/>
</dbReference>
<accession>A0A0R1W7F7</accession>
<dbReference type="Pfam" id="PF04909">
    <property type="entry name" value="Amidohydro_2"/>
    <property type="match status" value="1"/>
</dbReference>
<dbReference type="eggNOG" id="COG2159">
    <property type="taxonomic scope" value="Bacteria"/>
</dbReference>
<dbReference type="Gene3D" id="3.20.20.140">
    <property type="entry name" value="Metal-dependent hydrolases"/>
    <property type="match status" value="1"/>
</dbReference>
<evidence type="ECO:0000256" key="5">
    <source>
        <dbReference type="ARBA" id="ARBA00038889"/>
    </source>
</evidence>
<comment type="catalytic activity">
    <reaction evidence="4">
        <text>6-methylsalicylate + H(+) = 3-methylphenol + CO2</text>
        <dbReference type="Rhea" id="RHEA:23112"/>
        <dbReference type="ChEBI" id="CHEBI:15378"/>
        <dbReference type="ChEBI" id="CHEBI:16526"/>
        <dbReference type="ChEBI" id="CHEBI:17231"/>
        <dbReference type="ChEBI" id="CHEBI:36658"/>
        <dbReference type="EC" id="4.1.1.52"/>
    </reaction>
    <physiologicalReaction direction="left-to-right" evidence="4">
        <dbReference type="Rhea" id="RHEA:23113"/>
    </physiologicalReaction>
</comment>
<evidence type="ECO:0000313" key="7">
    <source>
        <dbReference type="EMBL" id="KRM11844.1"/>
    </source>
</evidence>
<dbReference type="GO" id="GO:0005829">
    <property type="term" value="C:cytosol"/>
    <property type="evidence" value="ECO:0007669"/>
    <property type="project" value="TreeGrafter"/>
</dbReference>
<dbReference type="AlphaFoldDB" id="A0A0R1W7F7"/>
<dbReference type="InterPro" id="IPR032466">
    <property type="entry name" value="Metal_Hydrolase"/>
</dbReference>
<dbReference type="Proteomes" id="UP000051820">
    <property type="component" value="Unassembled WGS sequence"/>
</dbReference>
<dbReference type="OrthoDB" id="9777673at2"/>
<keyword evidence="3" id="KW-0456">Lyase</keyword>
<dbReference type="InterPro" id="IPR006680">
    <property type="entry name" value="Amidohydro-rel"/>
</dbReference>
<dbReference type="GO" id="GO:0016787">
    <property type="term" value="F:hydrolase activity"/>
    <property type="evidence" value="ECO:0007669"/>
    <property type="project" value="InterPro"/>
</dbReference>
<dbReference type="EC" id="4.1.1.52" evidence="5"/>
<dbReference type="SUPFAM" id="SSF51556">
    <property type="entry name" value="Metallo-dependent hydrolases"/>
    <property type="match status" value="1"/>
</dbReference>
<keyword evidence="8" id="KW-1185">Reference proteome</keyword>
<dbReference type="PANTHER" id="PTHR21240">
    <property type="entry name" value="2-AMINO-3-CARBOXYLMUCONATE-6-SEMIALDEHYDE DECARBOXYLASE"/>
    <property type="match status" value="1"/>
</dbReference>
<evidence type="ECO:0000256" key="3">
    <source>
        <dbReference type="ARBA" id="ARBA00023239"/>
    </source>
</evidence>